<evidence type="ECO:0000256" key="11">
    <source>
        <dbReference type="ARBA" id="ARBA00022833"/>
    </source>
</evidence>
<dbReference type="EMBL" id="JAGPXF010000001">
    <property type="protein sequence ID" value="KAH7263002.1"/>
    <property type="molecule type" value="Genomic_DNA"/>
</dbReference>
<dbReference type="CDD" id="cd03876">
    <property type="entry name" value="M28_SGAP_like"/>
    <property type="match status" value="1"/>
</dbReference>
<dbReference type="Proteomes" id="UP000813427">
    <property type="component" value="Unassembled WGS sequence"/>
</dbReference>
<comment type="similarity">
    <text evidence="3">Belongs to the peptidase M28 family. M28A subfamily.</text>
</comment>
<comment type="subcellular location">
    <subcellularLocation>
        <location evidence="2">Secreted</location>
    </subcellularLocation>
</comment>
<sequence length="497" mass="52594">MRFTTLSLPIFALTASVNAASPKPKPLVNELKLQKDVSIKSLMTDAQKLQDIATANGNTRVFGGKGHNATVDYLYKTLKSLNYYDVKKQPFTELYSAGTAALKVAGDDIEAAIMTYTPAGKASGPLVQAANLGCEAADFPAETKGNVVLVSRGTCAFSAKSTNAKAAGAAAVIVYNNVPGELSGTLGEPFGNFAPIVGISQEDGQAILAKLKAGEVTVDLNVDATVENRVTFNVIAETKEGDHDNVLVVGGHSDSVAAGPGINDDGSGIIGILNVAKALTKYRVKNAVRFGFWSAEEFGLLGSYAYIKSINSSDTEIAKIRAYLNFDMIASPNYVYGIYDGDGDAFNLTGPAGSDAIEEDFERFFKTKRLASVPSEFSGRSDYAAFIENGIPSGGLFTGAEQLKTAEEAKKFGGEAGVAYDINYHKAGDTIDNLNKEAFLVNTQAIANSVAKYAKSFKGIPLVNHLTRRRDADHAQIFKRTSAHTHAHGGPCGAVEV</sequence>
<dbReference type="SUPFAM" id="SSF53187">
    <property type="entry name" value="Zn-dependent exopeptidases"/>
    <property type="match status" value="1"/>
</dbReference>
<feature type="domain" description="PA" evidence="15">
    <location>
        <begin position="123"/>
        <end position="207"/>
    </location>
</feature>
<evidence type="ECO:0000259" key="15">
    <source>
        <dbReference type="Pfam" id="PF02225"/>
    </source>
</evidence>
<dbReference type="OrthoDB" id="10013407at2759"/>
<evidence type="ECO:0000256" key="1">
    <source>
        <dbReference type="ARBA" id="ARBA00001947"/>
    </source>
</evidence>
<keyword evidence="5" id="KW-0031">Aminopeptidase</keyword>
<dbReference type="CDD" id="cd02130">
    <property type="entry name" value="PA_ScAPY_like"/>
    <property type="match status" value="1"/>
</dbReference>
<evidence type="ECO:0000256" key="12">
    <source>
        <dbReference type="ARBA" id="ARBA00023049"/>
    </source>
</evidence>
<comment type="cofactor">
    <cofactor evidence="1">
        <name>Zn(2+)</name>
        <dbReference type="ChEBI" id="CHEBI:29105"/>
    </cofactor>
</comment>
<dbReference type="PANTHER" id="PTHR12147">
    <property type="entry name" value="METALLOPEPTIDASE M28 FAMILY MEMBER"/>
    <property type="match status" value="1"/>
</dbReference>
<keyword evidence="13" id="KW-0325">Glycoprotein</keyword>
<dbReference type="InterPro" id="IPR046450">
    <property type="entry name" value="PA_dom_sf"/>
</dbReference>
<comment type="caution">
    <text evidence="17">The sequence shown here is derived from an EMBL/GenBank/DDBJ whole genome shotgun (WGS) entry which is preliminary data.</text>
</comment>
<dbReference type="GO" id="GO:0008235">
    <property type="term" value="F:metalloexopeptidase activity"/>
    <property type="evidence" value="ECO:0007669"/>
    <property type="project" value="InterPro"/>
</dbReference>
<keyword evidence="6" id="KW-0964">Secreted</keyword>
<keyword evidence="9 14" id="KW-0732">Signal</keyword>
<evidence type="ECO:0000313" key="18">
    <source>
        <dbReference type="Proteomes" id="UP000813427"/>
    </source>
</evidence>
<evidence type="ECO:0000256" key="14">
    <source>
        <dbReference type="RuleBase" id="RU361240"/>
    </source>
</evidence>
<dbReference type="Gene3D" id="3.40.630.10">
    <property type="entry name" value="Zn peptidases"/>
    <property type="match status" value="1"/>
</dbReference>
<dbReference type="InterPro" id="IPR041756">
    <property type="entry name" value="M28_SGAP-like"/>
</dbReference>
<proteinExistence type="inferred from homology"/>
<evidence type="ECO:0000256" key="9">
    <source>
        <dbReference type="ARBA" id="ARBA00022729"/>
    </source>
</evidence>
<evidence type="ECO:0000256" key="13">
    <source>
        <dbReference type="ARBA" id="ARBA00023180"/>
    </source>
</evidence>
<protein>
    <recommendedName>
        <fullName evidence="14">Peptide hydrolase</fullName>
        <ecNumber evidence="14">3.4.-.-</ecNumber>
    </recommendedName>
</protein>
<name>A0A8K0S8Z0_9HYPO</name>
<keyword evidence="18" id="KW-1185">Reference proteome</keyword>
<accession>A0A8K0S8Z0</accession>
<dbReference type="GO" id="GO:0046872">
    <property type="term" value="F:metal ion binding"/>
    <property type="evidence" value="ECO:0007669"/>
    <property type="project" value="UniProtKB-KW"/>
</dbReference>
<keyword evidence="8 14" id="KW-0479">Metal-binding</keyword>
<evidence type="ECO:0000256" key="8">
    <source>
        <dbReference type="ARBA" id="ARBA00022723"/>
    </source>
</evidence>
<evidence type="ECO:0000256" key="4">
    <source>
        <dbReference type="ARBA" id="ARBA00011245"/>
    </source>
</evidence>
<dbReference type="InterPro" id="IPR007484">
    <property type="entry name" value="Peptidase_M28"/>
</dbReference>
<evidence type="ECO:0000256" key="2">
    <source>
        <dbReference type="ARBA" id="ARBA00004613"/>
    </source>
</evidence>
<evidence type="ECO:0000256" key="6">
    <source>
        <dbReference type="ARBA" id="ARBA00022525"/>
    </source>
</evidence>
<dbReference type="FunFam" id="3.50.30.30:FF:000030">
    <property type="entry name" value="Peptide hydrolase"/>
    <property type="match status" value="1"/>
</dbReference>
<dbReference type="Pfam" id="PF04389">
    <property type="entry name" value="Peptidase_M28"/>
    <property type="match status" value="1"/>
</dbReference>
<feature type="chain" id="PRO_5035489284" description="Peptide hydrolase" evidence="14">
    <location>
        <begin position="20"/>
        <end position="497"/>
    </location>
</feature>
<gene>
    <name evidence="17" type="ORF">BKA59DRAFT_387262</name>
</gene>
<comment type="subunit">
    <text evidence="4">Monomer.</text>
</comment>
<dbReference type="InterPro" id="IPR045175">
    <property type="entry name" value="M28_fam"/>
</dbReference>
<dbReference type="GO" id="GO:0005576">
    <property type="term" value="C:extracellular region"/>
    <property type="evidence" value="ECO:0007669"/>
    <property type="project" value="UniProtKB-SubCell"/>
</dbReference>
<dbReference type="EC" id="3.4.-.-" evidence="14"/>
<dbReference type="InterPro" id="IPR003137">
    <property type="entry name" value="PA_domain"/>
</dbReference>
<dbReference type="GO" id="GO:0006508">
    <property type="term" value="P:proteolysis"/>
    <property type="evidence" value="ECO:0007669"/>
    <property type="project" value="UniProtKB-KW"/>
</dbReference>
<dbReference type="AlphaFoldDB" id="A0A8K0S8Z0"/>
<evidence type="ECO:0000256" key="5">
    <source>
        <dbReference type="ARBA" id="ARBA00022438"/>
    </source>
</evidence>
<dbReference type="SUPFAM" id="SSF52025">
    <property type="entry name" value="PA domain"/>
    <property type="match status" value="1"/>
</dbReference>
<keyword evidence="7 14" id="KW-0645">Protease</keyword>
<evidence type="ECO:0000313" key="17">
    <source>
        <dbReference type="EMBL" id="KAH7263002.1"/>
    </source>
</evidence>
<organism evidence="17 18">
    <name type="scientific">Fusarium tricinctum</name>
    <dbReference type="NCBI Taxonomy" id="61284"/>
    <lineage>
        <taxon>Eukaryota</taxon>
        <taxon>Fungi</taxon>
        <taxon>Dikarya</taxon>
        <taxon>Ascomycota</taxon>
        <taxon>Pezizomycotina</taxon>
        <taxon>Sordariomycetes</taxon>
        <taxon>Hypocreomycetidae</taxon>
        <taxon>Hypocreales</taxon>
        <taxon>Nectriaceae</taxon>
        <taxon>Fusarium</taxon>
        <taxon>Fusarium tricinctum species complex</taxon>
    </lineage>
</organism>
<reference evidence="17" key="1">
    <citation type="journal article" date="2021" name="Nat. Commun.">
        <title>Genetic determinants of endophytism in the Arabidopsis root mycobiome.</title>
        <authorList>
            <person name="Mesny F."/>
            <person name="Miyauchi S."/>
            <person name="Thiergart T."/>
            <person name="Pickel B."/>
            <person name="Atanasova L."/>
            <person name="Karlsson M."/>
            <person name="Huettel B."/>
            <person name="Barry K.W."/>
            <person name="Haridas S."/>
            <person name="Chen C."/>
            <person name="Bauer D."/>
            <person name="Andreopoulos W."/>
            <person name="Pangilinan J."/>
            <person name="LaButti K."/>
            <person name="Riley R."/>
            <person name="Lipzen A."/>
            <person name="Clum A."/>
            <person name="Drula E."/>
            <person name="Henrissat B."/>
            <person name="Kohler A."/>
            <person name="Grigoriev I.V."/>
            <person name="Martin F.M."/>
            <person name="Hacquard S."/>
        </authorList>
    </citation>
    <scope>NUCLEOTIDE SEQUENCE</scope>
    <source>
        <strain evidence="17">MPI-SDFR-AT-0068</strain>
    </source>
</reference>
<feature type="signal peptide" evidence="14">
    <location>
        <begin position="1"/>
        <end position="19"/>
    </location>
</feature>
<dbReference type="Pfam" id="PF02225">
    <property type="entry name" value="PA"/>
    <property type="match status" value="1"/>
</dbReference>
<keyword evidence="12" id="KW-0482">Metalloprotease</keyword>
<dbReference type="GO" id="GO:0004177">
    <property type="term" value="F:aminopeptidase activity"/>
    <property type="evidence" value="ECO:0007669"/>
    <property type="project" value="UniProtKB-KW"/>
</dbReference>
<dbReference type="FunFam" id="3.40.630.10:FF:000054">
    <property type="entry name" value="Peptide hydrolase"/>
    <property type="match status" value="1"/>
</dbReference>
<evidence type="ECO:0000256" key="10">
    <source>
        <dbReference type="ARBA" id="ARBA00022801"/>
    </source>
</evidence>
<evidence type="ECO:0000256" key="3">
    <source>
        <dbReference type="ARBA" id="ARBA00005957"/>
    </source>
</evidence>
<dbReference type="Gene3D" id="3.50.30.30">
    <property type="match status" value="1"/>
</dbReference>
<keyword evidence="11 14" id="KW-0862">Zinc</keyword>
<evidence type="ECO:0000259" key="16">
    <source>
        <dbReference type="Pfam" id="PF04389"/>
    </source>
</evidence>
<keyword evidence="10 14" id="KW-0378">Hydrolase</keyword>
<feature type="domain" description="Peptidase M28" evidence="16">
    <location>
        <begin position="233"/>
        <end position="448"/>
    </location>
</feature>
<dbReference type="PANTHER" id="PTHR12147:SF57">
    <property type="entry name" value="PEPTIDE HYDROLASE"/>
    <property type="match status" value="1"/>
</dbReference>
<evidence type="ECO:0000256" key="7">
    <source>
        <dbReference type="ARBA" id="ARBA00022670"/>
    </source>
</evidence>